<dbReference type="GO" id="GO:0046246">
    <property type="term" value="P:terpene biosynthetic process"/>
    <property type="evidence" value="ECO:0000318"/>
    <property type="project" value="GO_Central"/>
</dbReference>
<dbReference type="PANTHER" id="PTHR31225:SF252">
    <property type="entry name" value="TERPENE SYNTHASE 12-RELATED"/>
    <property type="match status" value="1"/>
</dbReference>
<feature type="compositionally biased region" description="Basic and acidic residues" evidence="4">
    <location>
        <begin position="669"/>
        <end position="683"/>
    </location>
</feature>
<feature type="region of interest" description="Disordered" evidence="4">
    <location>
        <begin position="646"/>
        <end position="683"/>
    </location>
</feature>
<dbReference type="AlphaFoldDB" id="A0A804IM70"/>
<gene>
    <name evidence="7" type="ORF">GSMUA_112920.1</name>
</gene>
<dbReference type="InterPro" id="IPR034741">
    <property type="entry name" value="Terpene_cyclase-like_1_C"/>
</dbReference>
<protein>
    <submittedName>
        <fullName evidence="7">(wild Malaysian banana) hypothetical protein</fullName>
    </submittedName>
</protein>
<dbReference type="InterPro" id="IPR001906">
    <property type="entry name" value="Terpene_synth_N"/>
</dbReference>
<evidence type="ECO:0000256" key="2">
    <source>
        <dbReference type="ARBA" id="ARBA00022723"/>
    </source>
</evidence>
<dbReference type="SUPFAM" id="SSF48576">
    <property type="entry name" value="Terpenoid synthases"/>
    <property type="match status" value="1"/>
</dbReference>
<dbReference type="OMA" id="TRWYIAV"/>
<evidence type="ECO:0000313" key="8">
    <source>
        <dbReference type="EnsemblPlants" id="Ma04_p07680.1"/>
    </source>
</evidence>
<dbReference type="Gramene" id="Ma04_t07680.1">
    <property type="protein sequence ID" value="Ma04_p07680.1"/>
    <property type="gene ID" value="Ma04_g07680"/>
</dbReference>
<name>A0A804IM70_MUSAM</name>
<dbReference type="EMBL" id="HG996469">
    <property type="protein sequence ID" value="CAG1841499.1"/>
    <property type="molecule type" value="Genomic_DNA"/>
</dbReference>
<dbReference type="InterPro" id="IPR008930">
    <property type="entry name" value="Terpenoid_cyclase/PrenylTrfase"/>
</dbReference>
<sequence length="683" mass="78785">MAFCSSAPSFCCSLIGAYPRTAPSKSSPRRCLLLPIRCAAQTPPRRSADYQPSSWSDEYIQSLRTDTKVEEDNARRMGKLTEDVKQLIYRKKGIEDQLQLIDHLRQLGAAYHIKEDIKDALWTIYDSMEDVSVLLKDNLHATALMFRLLREHGFAVSEGVFNRFIDEKGNLKASLRHQTEGLVSLYEASHLAKEGEHVLEEAINFTTKQLKSLMEGSLEPHLREHVTHALELPLNWRMPRLQTRWFIEACQREANINPVLLELAKLDFNRVQSIQQRELREVSRWWSNLGLAQRLPFSRDRLMESYFWTVGWAFEPQFARYREAQTKAICLLTIIDDVYDVYGTMDELELFTDAVDRWDVNTMDKLPEYMKICFLALFNTTNDTAYNVMKEKGLDIIPHLKKAWADLCKAYMVEASWYHQGYTPNLEEYLENALVSISGPLALTLAYCTSDDVTREALDGFQSCPEIARWSSMIFRLCDDLGTSKDELRRGDVPKSIECHMHERGVSEDAAREHIRRLIRGNWRAINGDRSFTSRFEENLKMMIINASRMAQCMYQYRDGHGKPDQVIEDRISDAEESFGNEQEWAKRVIERLQTDLQKFLDLETNVKDLKRKMESSQLGKLPASLRFNTIYVQLNDAEGAATELIDTNKKLENSDSMDTNSEDGGSGEDGKLQNKQEGKQIR</sequence>
<dbReference type="InterPro" id="IPR005630">
    <property type="entry name" value="Terpene_synthase_metal-bd"/>
</dbReference>
<dbReference type="Gene3D" id="1.50.10.130">
    <property type="entry name" value="Terpene synthase, N-terminal domain"/>
    <property type="match status" value="1"/>
</dbReference>
<dbReference type="GO" id="GO:0010333">
    <property type="term" value="F:terpene synthase activity"/>
    <property type="evidence" value="ECO:0000318"/>
    <property type="project" value="GO_Central"/>
</dbReference>
<dbReference type="GO" id="GO:0009507">
    <property type="term" value="C:chloroplast"/>
    <property type="evidence" value="ECO:0007669"/>
    <property type="project" value="UniProtKB-ARBA"/>
</dbReference>
<reference evidence="8" key="2">
    <citation type="submission" date="2021-05" db="UniProtKB">
        <authorList>
            <consortium name="EnsemblPlants"/>
        </authorList>
    </citation>
    <scope>IDENTIFICATION</scope>
    <source>
        <strain evidence="8">subsp. malaccensis</strain>
    </source>
</reference>
<dbReference type="SFLD" id="SFLDS00005">
    <property type="entry name" value="Isoprenoid_Synthase_Type_I"/>
    <property type="match status" value="1"/>
</dbReference>
<dbReference type="Proteomes" id="UP000012960">
    <property type="component" value="Unplaced"/>
</dbReference>
<dbReference type="InParanoid" id="A0A804IM70"/>
<dbReference type="SUPFAM" id="SSF48239">
    <property type="entry name" value="Terpenoid cyclases/Protein prenyltransferases"/>
    <property type="match status" value="1"/>
</dbReference>
<reference evidence="7" key="1">
    <citation type="submission" date="2021-03" db="EMBL/GenBank/DDBJ databases">
        <authorList>
            <consortium name="Genoscope - CEA"/>
            <person name="William W."/>
        </authorList>
    </citation>
    <scope>NUCLEOTIDE SEQUENCE</scope>
    <source>
        <strain evidence="7">Doubled-haploid Pahang</strain>
    </source>
</reference>
<comment type="cofactor">
    <cofactor evidence="1">
        <name>Mg(2+)</name>
        <dbReference type="ChEBI" id="CHEBI:18420"/>
    </cofactor>
</comment>
<dbReference type="Pfam" id="PF01397">
    <property type="entry name" value="Terpene_synth"/>
    <property type="match status" value="1"/>
</dbReference>
<evidence type="ECO:0000256" key="1">
    <source>
        <dbReference type="ARBA" id="ARBA00001946"/>
    </source>
</evidence>
<dbReference type="FunFam" id="1.10.600.10:FF:000007">
    <property type="entry name" value="Isoprene synthase, chloroplastic"/>
    <property type="match status" value="1"/>
</dbReference>
<feature type="domain" description="Terpene synthase metal-binding" evidence="6">
    <location>
        <begin position="288"/>
        <end position="524"/>
    </location>
</feature>
<keyword evidence="2" id="KW-0479">Metal-binding</keyword>
<organism evidence="8 9">
    <name type="scientific">Musa acuminata subsp. malaccensis</name>
    <name type="common">Wild banana</name>
    <name type="synonym">Musa malaccensis</name>
    <dbReference type="NCBI Taxonomy" id="214687"/>
    <lineage>
        <taxon>Eukaryota</taxon>
        <taxon>Viridiplantae</taxon>
        <taxon>Streptophyta</taxon>
        <taxon>Embryophyta</taxon>
        <taxon>Tracheophyta</taxon>
        <taxon>Spermatophyta</taxon>
        <taxon>Magnoliopsida</taxon>
        <taxon>Liliopsida</taxon>
        <taxon>Zingiberales</taxon>
        <taxon>Musaceae</taxon>
        <taxon>Musa</taxon>
    </lineage>
</organism>
<dbReference type="GO" id="GO:0000287">
    <property type="term" value="F:magnesium ion binding"/>
    <property type="evidence" value="ECO:0007669"/>
    <property type="project" value="InterPro"/>
</dbReference>
<feature type="compositionally biased region" description="Polar residues" evidence="4">
    <location>
        <begin position="655"/>
        <end position="664"/>
    </location>
</feature>
<dbReference type="CDD" id="cd00684">
    <property type="entry name" value="Terpene_cyclase_plant_C1"/>
    <property type="match status" value="1"/>
</dbReference>
<keyword evidence="3" id="KW-0460">Magnesium</keyword>
<dbReference type="InterPro" id="IPR044814">
    <property type="entry name" value="Terpene_cyclase_plant_C1"/>
</dbReference>
<accession>A0A804IM70</accession>
<dbReference type="SFLD" id="SFLDG01019">
    <property type="entry name" value="Terpene_Cyclase_Like_1_C_Termi"/>
    <property type="match status" value="1"/>
</dbReference>
<dbReference type="InterPro" id="IPR036965">
    <property type="entry name" value="Terpene_synth_N_sf"/>
</dbReference>
<evidence type="ECO:0000313" key="7">
    <source>
        <dbReference type="EMBL" id="CAG1841499.1"/>
    </source>
</evidence>
<dbReference type="InterPro" id="IPR050148">
    <property type="entry name" value="Terpene_synthase-like"/>
</dbReference>
<evidence type="ECO:0000313" key="9">
    <source>
        <dbReference type="Proteomes" id="UP000012960"/>
    </source>
</evidence>
<dbReference type="EnsemblPlants" id="Ma04_t07680.1">
    <property type="protein sequence ID" value="Ma04_p07680.1"/>
    <property type="gene ID" value="Ma04_g07680"/>
</dbReference>
<keyword evidence="9" id="KW-1185">Reference proteome</keyword>
<dbReference type="InterPro" id="IPR008949">
    <property type="entry name" value="Isoprenoid_synthase_dom_sf"/>
</dbReference>
<dbReference type="GO" id="GO:0016102">
    <property type="term" value="P:diterpenoid biosynthetic process"/>
    <property type="evidence" value="ECO:0007669"/>
    <property type="project" value="InterPro"/>
</dbReference>
<dbReference type="FunFam" id="1.50.10.130:FF:000001">
    <property type="entry name" value="Isoprene synthase, chloroplastic"/>
    <property type="match status" value="1"/>
</dbReference>
<evidence type="ECO:0000256" key="4">
    <source>
        <dbReference type="SAM" id="MobiDB-lite"/>
    </source>
</evidence>
<proteinExistence type="predicted"/>
<dbReference type="Gene3D" id="1.10.600.10">
    <property type="entry name" value="Farnesyl Diphosphate Synthase"/>
    <property type="match status" value="1"/>
</dbReference>
<dbReference type="PANTHER" id="PTHR31225">
    <property type="entry name" value="OS04G0344100 PROTEIN-RELATED"/>
    <property type="match status" value="1"/>
</dbReference>
<evidence type="ECO:0000259" key="5">
    <source>
        <dbReference type="Pfam" id="PF01397"/>
    </source>
</evidence>
<feature type="domain" description="Terpene synthase N-terminal" evidence="5">
    <location>
        <begin position="55"/>
        <end position="230"/>
    </location>
</feature>
<dbReference type="Pfam" id="PF03936">
    <property type="entry name" value="Terpene_synth_C"/>
    <property type="match status" value="1"/>
</dbReference>
<evidence type="ECO:0000256" key="3">
    <source>
        <dbReference type="ARBA" id="ARBA00022842"/>
    </source>
</evidence>
<evidence type="ECO:0000259" key="6">
    <source>
        <dbReference type="Pfam" id="PF03936"/>
    </source>
</evidence>